<evidence type="ECO:0000313" key="1">
    <source>
        <dbReference type="EMBL" id="KAF1931492.1"/>
    </source>
</evidence>
<accession>A0A6A5RUG6</accession>
<reference evidence="1" key="1">
    <citation type="journal article" date="2020" name="Stud. Mycol.">
        <title>101 Dothideomycetes genomes: a test case for predicting lifestyles and emergence of pathogens.</title>
        <authorList>
            <person name="Haridas S."/>
            <person name="Albert R."/>
            <person name="Binder M."/>
            <person name="Bloem J."/>
            <person name="Labutti K."/>
            <person name="Salamov A."/>
            <person name="Andreopoulos B."/>
            <person name="Baker S."/>
            <person name="Barry K."/>
            <person name="Bills G."/>
            <person name="Bluhm B."/>
            <person name="Cannon C."/>
            <person name="Castanera R."/>
            <person name="Culley D."/>
            <person name="Daum C."/>
            <person name="Ezra D."/>
            <person name="Gonzalez J."/>
            <person name="Henrissat B."/>
            <person name="Kuo A."/>
            <person name="Liang C."/>
            <person name="Lipzen A."/>
            <person name="Lutzoni F."/>
            <person name="Magnuson J."/>
            <person name="Mondo S."/>
            <person name="Nolan M."/>
            <person name="Ohm R."/>
            <person name="Pangilinan J."/>
            <person name="Park H.-J."/>
            <person name="Ramirez L."/>
            <person name="Alfaro M."/>
            <person name="Sun H."/>
            <person name="Tritt A."/>
            <person name="Yoshinaga Y."/>
            <person name="Zwiers L.-H."/>
            <person name="Turgeon B."/>
            <person name="Goodwin S."/>
            <person name="Spatafora J."/>
            <person name="Crous P."/>
            <person name="Grigoriev I."/>
        </authorList>
    </citation>
    <scope>NUCLEOTIDE SEQUENCE</scope>
    <source>
        <strain evidence="1">CBS 183.55</strain>
    </source>
</reference>
<dbReference type="OrthoDB" id="10584478at2759"/>
<organism evidence="1 2">
    <name type="scientific">Didymella exigua CBS 183.55</name>
    <dbReference type="NCBI Taxonomy" id="1150837"/>
    <lineage>
        <taxon>Eukaryota</taxon>
        <taxon>Fungi</taxon>
        <taxon>Dikarya</taxon>
        <taxon>Ascomycota</taxon>
        <taxon>Pezizomycotina</taxon>
        <taxon>Dothideomycetes</taxon>
        <taxon>Pleosporomycetidae</taxon>
        <taxon>Pleosporales</taxon>
        <taxon>Pleosporineae</taxon>
        <taxon>Didymellaceae</taxon>
        <taxon>Didymella</taxon>
    </lineage>
</organism>
<proteinExistence type="predicted"/>
<dbReference type="AlphaFoldDB" id="A0A6A5RUG6"/>
<keyword evidence="2" id="KW-1185">Reference proteome</keyword>
<evidence type="ECO:0000313" key="2">
    <source>
        <dbReference type="Proteomes" id="UP000800082"/>
    </source>
</evidence>
<sequence length="151" mass="16179">MSNALAKFEMTLMQVSIERPTYASCGNPVSLLSSPYYWLVLLMRRLALVVEGSSRGGSSLQTEVLLSWIAITASCQLHVVPNLISLSSLLVVLCSSSESRPCVCLPASSCRYPTISTAATAHSSALHDRKLGEQTAFVCCQTAVNCMFGAN</sequence>
<dbReference type="RefSeq" id="XP_033451740.1">
    <property type="nucleotide sequence ID" value="XM_033589224.1"/>
</dbReference>
<dbReference type="EMBL" id="ML978960">
    <property type="protein sequence ID" value="KAF1931492.1"/>
    <property type="molecule type" value="Genomic_DNA"/>
</dbReference>
<gene>
    <name evidence="1" type="ORF">M421DRAFT_313167</name>
</gene>
<dbReference type="GeneID" id="54346871"/>
<protein>
    <submittedName>
        <fullName evidence="1">Uncharacterized protein</fullName>
    </submittedName>
</protein>
<name>A0A6A5RUG6_9PLEO</name>
<dbReference type="Proteomes" id="UP000800082">
    <property type="component" value="Unassembled WGS sequence"/>
</dbReference>